<protein>
    <submittedName>
        <fullName evidence="1">Peptidyl-prolyl cis-trans isomerase D</fullName>
    </submittedName>
</protein>
<sequence length="226" mass="22321">MASGASDTTTCEPINSGYTGTIQITCFFGVLSSNPAGCSPKPCASGSTVDVTLDGVTNTITSGSDISSGFTGVASCTDVNSAWGNDLTLRCTMGVLSADTTACEKACSTSDTVTLTLGTGSADVSPSSTIASGASEFARDCSEINSGFSGTYTLSCTLGALSADLSFCAESGCLATDTVAVTVGETTTNVPAGEALAHAGVGHGRGARSGVEWLRVDGRDGEVGGK</sequence>
<dbReference type="GO" id="GO:0016853">
    <property type="term" value="F:isomerase activity"/>
    <property type="evidence" value="ECO:0007669"/>
    <property type="project" value="UniProtKB-KW"/>
</dbReference>
<gene>
    <name evidence="1" type="ORF">SCF082_LOCUS49671</name>
</gene>
<name>A0ABP0S2N7_9DINO</name>
<dbReference type="Proteomes" id="UP001642464">
    <property type="component" value="Unassembled WGS sequence"/>
</dbReference>
<organism evidence="1 2">
    <name type="scientific">Durusdinium trenchii</name>
    <dbReference type="NCBI Taxonomy" id="1381693"/>
    <lineage>
        <taxon>Eukaryota</taxon>
        <taxon>Sar</taxon>
        <taxon>Alveolata</taxon>
        <taxon>Dinophyceae</taxon>
        <taxon>Suessiales</taxon>
        <taxon>Symbiodiniaceae</taxon>
        <taxon>Durusdinium</taxon>
    </lineage>
</organism>
<evidence type="ECO:0000313" key="2">
    <source>
        <dbReference type="Proteomes" id="UP001642464"/>
    </source>
</evidence>
<keyword evidence="1" id="KW-0413">Isomerase</keyword>
<evidence type="ECO:0000313" key="1">
    <source>
        <dbReference type="EMBL" id="CAK9106630.1"/>
    </source>
</evidence>
<reference evidence="1 2" key="1">
    <citation type="submission" date="2024-02" db="EMBL/GenBank/DDBJ databases">
        <authorList>
            <person name="Chen Y."/>
            <person name="Shah S."/>
            <person name="Dougan E. K."/>
            <person name="Thang M."/>
            <person name="Chan C."/>
        </authorList>
    </citation>
    <scope>NUCLEOTIDE SEQUENCE [LARGE SCALE GENOMIC DNA]</scope>
</reference>
<comment type="caution">
    <text evidence="1">The sequence shown here is derived from an EMBL/GenBank/DDBJ whole genome shotgun (WGS) entry which is preliminary data.</text>
</comment>
<dbReference type="EMBL" id="CAXAMM010042784">
    <property type="protein sequence ID" value="CAK9106630.1"/>
    <property type="molecule type" value="Genomic_DNA"/>
</dbReference>
<keyword evidence="2" id="KW-1185">Reference proteome</keyword>
<proteinExistence type="predicted"/>
<accession>A0ABP0S2N7</accession>